<dbReference type="EMBL" id="CAJMXA010004008">
    <property type="protein sequence ID" value="CAE6531172.1"/>
    <property type="molecule type" value="Genomic_DNA"/>
</dbReference>
<dbReference type="AlphaFoldDB" id="A0A8H3DHH9"/>
<protein>
    <submittedName>
        <fullName evidence="1">Uncharacterized protein</fullName>
    </submittedName>
</protein>
<gene>
    <name evidence="1" type="ORF">RDB_LOCUS168045</name>
</gene>
<accession>A0A8H3DHH9</accession>
<reference evidence="1" key="1">
    <citation type="submission" date="2021-01" db="EMBL/GenBank/DDBJ databases">
        <authorList>
            <person name="Kaushik A."/>
        </authorList>
    </citation>
    <scope>NUCLEOTIDE SEQUENCE</scope>
    <source>
        <strain evidence="1">AG6-10EEA</strain>
    </source>
</reference>
<sequence>MDLKGMRHWVIQLDSEPDLCRYYDQGKRVADSKAVRGVLKDIRAQPTLIYLGGHTEKKDDQLAYTPADYLSTNSPDQRQLIFYDTMRQWLLNDRHLAPLVFITEVCFCENFLKLPYVLEHEGNEARWVPTGHPEVSTGKLREVVHFAATSPDELSMAFNTGAVFTRAFYNIKLSETRSLKDIAKKLQENVNAILSSDSKGRSQHPKVYSSRVMDEPHFFATLGFCSPNSVIETDSDSSG</sequence>
<dbReference type="Gene3D" id="3.40.50.1460">
    <property type="match status" value="1"/>
</dbReference>
<organism evidence="1 2">
    <name type="scientific">Rhizoctonia solani</name>
    <dbReference type="NCBI Taxonomy" id="456999"/>
    <lineage>
        <taxon>Eukaryota</taxon>
        <taxon>Fungi</taxon>
        <taxon>Dikarya</taxon>
        <taxon>Basidiomycota</taxon>
        <taxon>Agaricomycotina</taxon>
        <taxon>Agaricomycetes</taxon>
        <taxon>Cantharellales</taxon>
        <taxon>Ceratobasidiaceae</taxon>
        <taxon>Rhizoctonia</taxon>
    </lineage>
</organism>
<comment type="caution">
    <text evidence="1">The sequence shown here is derived from an EMBL/GenBank/DDBJ whole genome shotgun (WGS) entry which is preliminary data.</text>
</comment>
<dbReference type="OrthoDB" id="10280260at2759"/>
<evidence type="ECO:0000313" key="2">
    <source>
        <dbReference type="Proteomes" id="UP000663853"/>
    </source>
</evidence>
<dbReference type="Proteomes" id="UP000663853">
    <property type="component" value="Unassembled WGS sequence"/>
</dbReference>
<name>A0A8H3DHH9_9AGAM</name>
<evidence type="ECO:0000313" key="1">
    <source>
        <dbReference type="EMBL" id="CAE6531172.1"/>
    </source>
</evidence>
<proteinExistence type="predicted"/>